<feature type="transmembrane region" description="Helical" evidence="1">
    <location>
        <begin position="467"/>
        <end position="496"/>
    </location>
</feature>
<keyword evidence="1" id="KW-0812">Transmembrane</keyword>
<reference evidence="2 3" key="1">
    <citation type="submission" date="2024-10" db="EMBL/GenBank/DDBJ databases">
        <title>The Natural Products Discovery Center: Release of the First 8490 Sequenced Strains for Exploring Actinobacteria Biosynthetic Diversity.</title>
        <authorList>
            <person name="Kalkreuter E."/>
            <person name="Kautsar S.A."/>
            <person name="Yang D."/>
            <person name="Bader C.D."/>
            <person name="Teijaro C.N."/>
            <person name="Fluegel L."/>
            <person name="Davis C.M."/>
            <person name="Simpson J.R."/>
            <person name="Lauterbach L."/>
            <person name="Steele A.D."/>
            <person name="Gui C."/>
            <person name="Meng S."/>
            <person name="Li G."/>
            <person name="Viehrig K."/>
            <person name="Ye F."/>
            <person name="Su P."/>
            <person name="Kiefer A.F."/>
            <person name="Nichols A."/>
            <person name="Cepeda A.J."/>
            <person name="Yan W."/>
            <person name="Fan B."/>
            <person name="Jiang Y."/>
            <person name="Adhikari A."/>
            <person name="Zheng C.-J."/>
            <person name="Schuster L."/>
            <person name="Cowan T.M."/>
            <person name="Smanski M.J."/>
            <person name="Chevrette M.G."/>
            <person name="De Carvalho L.P.S."/>
            <person name="Shen B."/>
        </authorList>
    </citation>
    <scope>NUCLEOTIDE SEQUENCE [LARGE SCALE GENOMIC DNA]</scope>
    <source>
        <strain evidence="2 3">NPDC019377</strain>
    </source>
</reference>
<feature type="transmembrane region" description="Helical" evidence="1">
    <location>
        <begin position="502"/>
        <end position="521"/>
    </location>
</feature>
<gene>
    <name evidence="2" type="ORF">ACH49Z_28385</name>
</gene>
<protein>
    <recommendedName>
        <fullName evidence="4">NACHT domain-containing protein</fullName>
    </recommendedName>
</protein>
<dbReference type="Proteomes" id="UP001611494">
    <property type="component" value="Unassembled WGS sequence"/>
</dbReference>
<name>A0ABW7W4Q3_9NOCA</name>
<dbReference type="EMBL" id="JBIRYL010000016">
    <property type="protein sequence ID" value="MFI2233772.1"/>
    <property type="molecule type" value="Genomic_DNA"/>
</dbReference>
<feature type="transmembrane region" description="Helical" evidence="1">
    <location>
        <begin position="567"/>
        <end position="585"/>
    </location>
</feature>
<feature type="transmembrane region" description="Helical" evidence="1">
    <location>
        <begin position="541"/>
        <end position="561"/>
    </location>
</feature>
<keyword evidence="3" id="KW-1185">Reference proteome</keyword>
<accession>A0ABW7W4Q3</accession>
<dbReference type="RefSeq" id="WP_397066151.1">
    <property type="nucleotide sequence ID" value="NZ_JBIRYL010000016.1"/>
</dbReference>
<dbReference type="InterPro" id="IPR027417">
    <property type="entry name" value="P-loop_NTPase"/>
</dbReference>
<dbReference type="Gene3D" id="3.40.50.300">
    <property type="entry name" value="P-loop containing nucleotide triphosphate hydrolases"/>
    <property type="match status" value="1"/>
</dbReference>
<comment type="caution">
    <text evidence="2">The sequence shown here is derived from an EMBL/GenBank/DDBJ whole genome shotgun (WGS) entry which is preliminary data.</text>
</comment>
<evidence type="ECO:0008006" key="4">
    <source>
        <dbReference type="Google" id="ProtNLM"/>
    </source>
</evidence>
<evidence type="ECO:0000313" key="2">
    <source>
        <dbReference type="EMBL" id="MFI2233772.1"/>
    </source>
</evidence>
<keyword evidence="1" id="KW-1133">Transmembrane helix</keyword>
<feature type="transmembrane region" description="Helical" evidence="1">
    <location>
        <begin position="427"/>
        <end position="455"/>
    </location>
</feature>
<sequence length="672" mass="72099">MVGMETGGLFRLVAALLRPVVLLYRMWRPRADRLSIAVLSDELAGQVKREEQRLRQVLRAEGSTFMPVEFTAAPQPHRAAEVLDSAAVDEIADYFNLAEQPHRRRLVVLGDAGSGKTVAATYLVLGLLDNRWDMPDARRAEEPIPVRVNAAGWDGKEDISRWLTTRLGYDYRLRPNIAQEMLDRGLILPVIDGLDEMDTHGSDRTRARALLNRLNSAPWRDRPAVVLCRTTAFDQLTRDTEDNGLHGATTITLQPLLTVRAVDHLTTYQHDIGTDGAAWTDIISHLRGRPHSPLATALQTPWLLGLTATTLRDSPSTAPQLLACTSPDEVRELLFAAQIPTVVGATGESKEYREYTSGNVEKWLQSLAKCLQQRRDGGKDGTAIRLDEIWEIAGSARTRALHSVVVTLGVGLAVGHALWLLDGLTAGLIGGVGLGITAGLVVGLGPASTAARVAWSVPGRSRWRKGLIAGFITGLTTGLVAGLGAGITGGLTAALIEGLTTGLTAGLIGGLGVGLAVGLAVDAKDQLALGIDARRLIRDDIQAALLSAVLLGAVVALMAVLTDGLQLAVALFLACGSSFGLTGALTGGHAAGRFYAAVVIFWVTQEFPRKPAAFLDWARRGGLLRLDGTAYQFRHETYQQWTHARAHPAELQAATLLESDIREQGTTIARGQ</sequence>
<evidence type="ECO:0000256" key="1">
    <source>
        <dbReference type="SAM" id="Phobius"/>
    </source>
</evidence>
<evidence type="ECO:0000313" key="3">
    <source>
        <dbReference type="Proteomes" id="UP001611494"/>
    </source>
</evidence>
<keyword evidence="1" id="KW-0472">Membrane</keyword>
<organism evidence="2 3">
    <name type="scientific">Nocardia testacea</name>
    <dbReference type="NCBI Taxonomy" id="248551"/>
    <lineage>
        <taxon>Bacteria</taxon>
        <taxon>Bacillati</taxon>
        <taxon>Actinomycetota</taxon>
        <taxon>Actinomycetes</taxon>
        <taxon>Mycobacteriales</taxon>
        <taxon>Nocardiaceae</taxon>
        <taxon>Nocardia</taxon>
    </lineage>
</organism>
<proteinExistence type="predicted"/>